<sequence length="218" mass="24276">MNFHVANSTGGREMSFSVEQSRLYPVYLPPRKEGQVYLGMIIPVPEPYAGELQKVTKTDGVPPHITILEPRAVDREQVPEIQAQAAEICRAFSPFVISFGNIGDFRPVSPVVYIEVQRGHEACKELAKRLRFGPLDTESRFPYYPHITLGTNVTDEDLDRVAALSKRSHGFFMVDGIDCSLLEPNHVEQLAILQLGSGVPESVTGELPEIFAHPQLHL</sequence>
<dbReference type="InterPro" id="IPR050580">
    <property type="entry name" value="2H_phosphoesterase_YjcG-like"/>
</dbReference>
<keyword evidence="1" id="KW-0436">Ligase</keyword>
<accession>A0A7Y0UG70</accession>
<evidence type="ECO:0000313" key="2">
    <source>
        <dbReference type="Proteomes" id="UP000553981"/>
    </source>
</evidence>
<organism evidence="1 2">
    <name type="scientific">Mobiluncus curtisii</name>
    <dbReference type="NCBI Taxonomy" id="2051"/>
    <lineage>
        <taxon>Bacteria</taxon>
        <taxon>Bacillati</taxon>
        <taxon>Actinomycetota</taxon>
        <taxon>Actinomycetes</taxon>
        <taxon>Actinomycetales</taxon>
        <taxon>Actinomycetaceae</taxon>
        <taxon>Mobiluncus</taxon>
    </lineage>
</organism>
<dbReference type="GO" id="GO:0016874">
    <property type="term" value="F:ligase activity"/>
    <property type="evidence" value="ECO:0007669"/>
    <property type="project" value="UniProtKB-KW"/>
</dbReference>
<dbReference type="EMBL" id="JABCUI010000001">
    <property type="protein sequence ID" value="NMW86744.1"/>
    <property type="molecule type" value="Genomic_DNA"/>
</dbReference>
<reference evidence="1 2" key="1">
    <citation type="submission" date="2020-04" db="EMBL/GenBank/DDBJ databases">
        <title>Antimicrobial susceptibility and clonality of vaginal-derived multi-drug resistant Mobiluncus isolates in China.</title>
        <authorList>
            <person name="Zhang X."/>
        </authorList>
    </citation>
    <scope>NUCLEOTIDE SEQUENCE [LARGE SCALE GENOMIC DNA]</scope>
    <source>
        <strain evidence="1 2">19</strain>
    </source>
</reference>
<dbReference type="PANTHER" id="PTHR40037">
    <property type="entry name" value="PHOSPHOESTERASE YJCG-RELATED"/>
    <property type="match status" value="1"/>
</dbReference>
<name>A0A7Y0UG70_9ACTO</name>
<protein>
    <submittedName>
        <fullName evidence="1">2'-5' RNA ligase family protein</fullName>
    </submittedName>
</protein>
<dbReference type="SUPFAM" id="SSF55144">
    <property type="entry name" value="LigT-like"/>
    <property type="match status" value="1"/>
</dbReference>
<gene>
    <name evidence="1" type="ORF">HHJ67_03115</name>
</gene>
<dbReference type="Pfam" id="PF13563">
    <property type="entry name" value="2_5_RNA_ligase2"/>
    <property type="match status" value="1"/>
</dbReference>
<comment type="caution">
    <text evidence="1">The sequence shown here is derived from an EMBL/GenBank/DDBJ whole genome shotgun (WGS) entry which is preliminary data.</text>
</comment>
<dbReference type="Gene3D" id="3.90.1140.10">
    <property type="entry name" value="Cyclic phosphodiesterase"/>
    <property type="match status" value="1"/>
</dbReference>
<dbReference type="PANTHER" id="PTHR40037:SF1">
    <property type="entry name" value="PHOSPHOESTERASE SAOUHSC_00951-RELATED"/>
    <property type="match status" value="1"/>
</dbReference>
<evidence type="ECO:0000313" key="1">
    <source>
        <dbReference type="EMBL" id="NMW86744.1"/>
    </source>
</evidence>
<dbReference type="InterPro" id="IPR009097">
    <property type="entry name" value="Cyclic_Pdiesterase"/>
</dbReference>
<dbReference type="Proteomes" id="UP000553981">
    <property type="component" value="Unassembled WGS sequence"/>
</dbReference>
<dbReference type="AlphaFoldDB" id="A0A7Y0UG70"/>
<proteinExistence type="predicted"/>